<keyword evidence="3" id="KW-0175">Coiled coil</keyword>
<accession>A0AAX6DN76</accession>
<feature type="coiled-coil region" evidence="3">
    <location>
        <begin position="377"/>
        <end position="411"/>
    </location>
</feature>
<evidence type="ECO:0000256" key="3">
    <source>
        <dbReference type="SAM" id="Coils"/>
    </source>
</evidence>
<feature type="compositionally biased region" description="Low complexity" evidence="4">
    <location>
        <begin position="58"/>
        <end position="67"/>
    </location>
</feature>
<evidence type="ECO:0000313" key="7">
    <source>
        <dbReference type="Proteomes" id="UP001140949"/>
    </source>
</evidence>
<dbReference type="InterPro" id="IPR027356">
    <property type="entry name" value="NPH3_dom"/>
</dbReference>
<feature type="compositionally biased region" description="Gly residues" evidence="4">
    <location>
        <begin position="125"/>
        <end position="141"/>
    </location>
</feature>
<protein>
    <submittedName>
        <fullName evidence="6">Coleoptile phototropism protein 1-like</fullName>
    </submittedName>
</protein>
<evidence type="ECO:0000259" key="5">
    <source>
        <dbReference type="PROSITE" id="PS51649"/>
    </source>
</evidence>
<feature type="region of interest" description="Disordered" evidence="4">
    <location>
        <begin position="1"/>
        <end position="219"/>
    </location>
</feature>
<feature type="region of interest" description="Disordered" evidence="4">
    <location>
        <begin position="443"/>
        <end position="475"/>
    </location>
</feature>
<organism evidence="6 7">
    <name type="scientific">Iris pallida</name>
    <name type="common">Sweet iris</name>
    <dbReference type="NCBI Taxonomy" id="29817"/>
    <lineage>
        <taxon>Eukaryota</taxon>
        <taxon>Viridiplantae</taxon>
        <taxon>Streptophyta</taxon>
        <taxon>Embryophyta</taxon>
        <taxon>Tracheophyta</taxon>
        <taxon>Spermatophyta</taxon>
        <taxon>Magnoliopsida</taxon>
        <taxon>Liliopsida</taxon>
        <taxon>Asparagales</taxon>
        <taxon>Iridaceae</taxon>
        <taxon>Iridoideae</taxon>
        <taxon>Irideae</taxon>
        <taxon>Iris</taxon>
    </lineage>
</organism>
<dbReference type="PANTHER" id="PTHR32370">
    <property type="entry name" value="OS12G0117600 PROTEIN"/>
    <property type="match status" value="1"/>
</dbReference>
<reference evidence="6" key="1">
    <citation type="journal article" date="2023" name="GigaByte">
        <title>Genome assembly of the bearded iris, Iris pallida Lam.</title>
        <authorList>
            <person name="Bruccoleri R.E."/>
            <person name="Oakeley E.J."/>
            <person name="Faust A.M.E."/>
            <person name="Altorfer M."/>
            <person name="Dessus-Babus S."/>
            <person name="Burckhardt D."/>
            <person name="Oertli M."/>
            <person name="Naumann U."/>
            <person name="Petersen F."/>
            <person name="Wong J."/>
        </authorList>
    </citation>
    <scope>NUCLEOTIDE SEQUENCE</scope>
    <source>
        <strain evidence="6">GSM-AAB239-AS_SAM_17_03QT</strain>
    </source>
</reference>
<reference evidence="6" key="2">
    <citation type="submission" date="2023-04" db="EMBL/GenBank/DDBJ databases">
        <authorList>
            <person name="Bruccoleri R.E."/>
            <person name="Oakeley E.J."/>
            <person name="Faust A.-M."/>
            <person name="Dessus-Babus S."/>
            <person name="Altorfer M."/>
            <person name="Burckhardt D."/>
            <person name="Oertli M."/>
            <person name="Naumann U."/>
            <person name="Petersen F."/>
            <person name="Wong J."/>
        </authorList>
    </citation>
    <scope>NUCLEOTIDE SEQUENCE</scope>
    <source>
        <strain evidence="6">GSM-AAB239-AS_SAM_17_03QT</strain>
        <tissue evidence="6">Leaf</tissue>
    </source>
</reference>
<comment type="similarity">
    <text evidence="2">Belongs to the NPH3 family.</text>
</comment>
<evidence type="ECO:0000256" key="2">
    <source>
        <dbReference type="PROSITE-ProRule" id="PRU00982"/>
    </source>
</evidence>
<name>A0AAX6DN76_IRIPA</name>
<feature type="compositionally biased region" description="Pro residues" evidence="4">
    <location>
        <begin position="97"/>
        <end position="108"/>
    </location>
</feature>
<evidence type="ECO:0000256" key="1">
    <source>
        <dbReference type="ARBA" id="ARBA00022786"/>
    </source>
</evidence>
<feature type="compositionally biased region" description="Low complexity" evidence="4">
    <location>
        <begin position="153"/>
        <end position="167"/>
    </location>
</feature>
<feature type="compositionally biased region" description="Basic residues" evidence="4">
    <location>
        <begin position="87"/>
        <end position="96"/>
    </location>
</feature>
<evidence type="ECO:0000256" key="4">
    <source>
        <dbReference type="SAM" id="MobiDB-lite"/>
    </source>
</evidence>
<proteinExistence type="inferred from homology"/>
<evidence type="ECO:0000313" key="6">
    <source>
        <dbReference type="EMBL" id="KAJ6793240.1"/>
    </source>
</evidence>
<keyword evidence="1" id="KW-0833">Ubl conjugation pathway</keyword>
<keyword evidence="7" id="KW-1185">Reference proteome</keyword>
<sequence>MARGGGGRTRRRRSRRDDVVGSRRRGADDEDPHHHPRQEHPPRPPLLHRHPLRRQVAPGRPLLPGGLHLRVAQEALLRRGPRLPPPPRRRRRRRRPPPPLRLPPPPPPRRLHGRRRRRPPRRRGGTGGAPAGPGHAEGAGHPGVQPHVRHAARLPPGGAAGREVPPAGRGGQERGRRGQGGPAGRLLPRRGRGRRRPRGRRLRGARQGAAGPRQGHRRRPLQGCRYVHQEATVGRRGDHSLAPPAISRLHPYHETNGRPPHWPTFTSTVTNCRQRSSSVSAHPCISKQERKALCRLIDPRKLTQEASLHAVHNDRLPIRSVIQVMFSEQSKLSRITTDCGIGVGSSFSGPRSPFELPAAAGGSSRCPSSRDVVLQQAQQQQQDVVRLREDVARLQAQCRALQAQVDGLILDHKKKKGFFNWSSFLFWNVDSAAADKFADDYGVAPPVGTGGGGGKKAGQFHGGKATPPKWRNSMS</sequence>
<dbReference type="AlphaFoldDB" id="A0AAX6DN76"/>
<comment type="caution">
    <text evidence="6">The sequence shown here is derived from an EMBL/GenBank/DDBJ whole genome shotgun (WGS) entry which is preliminary data.</text>
</comment>
<dbReference type="Proteomes" id="UP001140949">
    <property type="component" value="Unassembled WGS sequence"/>
</dbReference>
<feature type="domain" description="NPH3" evidence="5">
    <location>
        <begin position="279"/>
        <end position="331"/>
    </location>
</feature>
<dbReference type="PROSITE" id="PS51649">
    <property type="entry name" value="NPH3"/>
    <property type="match status" value="1"/>
</dbReference>
<feature type="compositionally biased region" description="Basic residues" evidence="4">
    <location>
        <begin position="109"/>
        <end position="124"/>
    </location>
</feature>
<gene>
    <name evidence="6" type="ORF">M6B38_111730</name>
</gene>
<dbReference type="EMBL" id="JANAVB010043216">
    <property type="protein sequence ID" value="KAJ6793240.1"/>
    <property type="molecule type" value="Genomic_DNA"/>
</dbReference>
<feature type="compositionally biased region" description="Basic and acidic residues" evidence="4">
    <location>
        <begin position="15"/>
        <end position="42"/>
    </location>
</feature>
<dbReference type="InterPro" id="IPR043454">
    <property type="entry name" value="NPH3/RPT2-like"/>
</dbReference>
<feature type="compositionally biased region" description="Basic residues" evidence="4">
    <location>
        <begin position="187"/>
        <end position="204"/>
    </location>
</feature>